<organism evidence="3 4">
    <name type="scientific">Candidatus Giovannonibacteria bacterium RIFCSPLOWO2_12_FULL_44_15</name>
    <dbReference type="NCBI Taxonomy" id="1798364"/>
    <lineage>
        <taxon>Bacteria</taxon>
        <taxon>Candidatus Giovannoniibacteriota</taxon>
    </lineage>
</organism>
<keyword evidence="1" id="KW-0812">Transmembrane</keyword>
<feature type="domain" description="DUF8173" evidence="2">
    <location>
        <begin position="211"/>
        <end position="362"/>
    </location>
</feature>
<name>A0A1F5Y0S8_9BACT</name>
<evidence type="ECO:0000256" key="1">
    <source>
        <dbReference type="SAM" id="Phobius"/>
    </source>
</evidence>
<reference evidence="3 4" key="1">
    <citation type="journal article" date="2016" name="Nat. Commun.">
        <title>Thousands of microbial genomes shed light on interconnected biogeochemical processes in an aquifer system.</title>
        <authorList>
            <person name="Anantharaman K."/>
            <person name="Brown C.T."/>
            <person name="Hug L.A."/>
            <person name="Sharon I."/>
            <person name="Castelle C.J."/>
            <person name="Probst A.J."/>
            <person name="Thomas B.C."/>
            <person name="Singh A."/>
            <person name="Wilkins M.J."/>
            <person name="Karaoz U."/>
            <person name="Brodie E.L."/>
            <person name="Williams K.H."/>
            <person name="Hubbard S.S."/>
            <person name="Banfield J.F."/>
        </authorList>
    </citation>
    <scope>NUCLEOTIDE SEQUENCE [LARGE SCALE GENOMIC DNA]</scope>
</reference>
<keyword evidence="1" id="KW-0472">Membrane</keyword>
<dbReference type="Proteomes" id="UP000178894">
    <property type="component" value="Unassembled WGS sequence"/>
</dbReference>
<dbReference type="SUPFAM" id="SSF51126">
    <property type="entry name" value="Pectin lyase-like"/>
    <property type="match status" value="1"/>
</dbReference>
<gene>
    <name evidence="3" type="ORF">A3G54_02045</name>
</gene>
<dbReference type="InterPro" id="IPR011050">
    <property type="entry name" value="Pectin_lyase_fold/virulence"/>
</dbReference>
<dbReference type="Pfam" id="PF26514">
    <property type="entry name" value="DUF8173"/>
    <property type="match status" value="1"/>
</dbReference>
<evidence type="ECO:0000259" key="2">
    <source>
        <dbReference type="Pfam" id="PF26514"/>
    </source>
</evidence>
<comment type="caution">
    <text evidence="3">The sequence shown here is derived from an EMBL/GenBank/DDBJ whole genome shotgun (WGS) entry which is preliminary data.</text>
</comment>
<protein>
    <recommendedName>
        <fullName evidence="2">DUF8173 domain-containing protein</fullName>
    </recommendedName>
</protein>
<evidence type="ECO:0000313" key="4">
    <source>
        <dbReference type="Proteomes" id="UP000178894"/>
    </source>
</evidence>
<dbReference type="STRING" id="1798364.A3G54_02045"/>
<evidence type="ECO:0000313" key="3">
    <source>
        <dbReference type="EMBL" id="OGF93703.1"/>
    </source>
</evidence>
<feature type="transmembrane region" description="Helical" evidence="1">
    <location>
        <begin position="289"/>
        <end position="318"/>
    </location>
</feature>
<feature type="transmembrane region" description="Helical" evidence="1">
    <location>
        <begin position="219"/>
        <end position="242"/>
    </location>
</feature>
<feature type="transmembrane region" description="Helical" evidence="1">
    <location>
        <begin position="263"/>
        <end position="283"/>
    </location>
</feature>
<dbReference type="AlphaFoldDB" id="A0A1F5Y0S8"/>
<feature type="transmembrane region" description="Helical" evidence="1">
    <location>
        <begin position="330"/>
        <end position="360"/>
    </location>
</feature>
<sequence>MKHMKKSYILILISLLMPILVFGADLRTGDQVSIPASENIKDDVYAGAGSIVSGSTIEGDLFAGGGTIFINGPVRGDLMVGGGTISILGDVGDDIRAGGGNILIQGAVGGDILLGGGTITISGSGVKGDLLAGGGLVQINSPIAGDVKIVGGEIFLNAPVGGNVKIDADKITLGPKAVISGNLTYKSPTEAKFESGSQVRGKIDFQKRVAKGKSFGAGILRFATFLKFLMLLTGALFAGLLFPRYAKELVSRTNENFLSNLGMGLVFLIVTPIAAIILLATVLGIPLGILALIGFAGAMIWGVLLSQILLGSLVYGWVKKSEELRSDWKIILLGAVLFAILSIIPIIGWIIQFGLLLVAIGTSIKMKWAIAQNWR</sequence>
<dbReference type="InterPro" id="IPR058486">
    <property type="entry name" value="DUF8173"/>
</dbReference>
<dbReference type="EMBL" id="MFIQ01000007">
    <property type="protein sequence ID" value="OGF93703.1"/>
    <property type="molecule type" value="Genomic_DNA"/>
</dbReference>
<keyword evidence="1" id="KW-1133">Transmembrane helix</keyword>
<proteinExistence type="predicted"/>
<accession>A0A1F5Y0S8</accession>